<evidence type="ECO:0000256" key="2">
    <source>
        <dbReference type="SAM" id="SignalP"/>
    </source>
</evidence>
<feature type="compositionally biased region" description="Gly residues" evidence="1">
    <location>
        <begin position="91"/>
        <end position="124"/>
    </location>
</feature>
<name>A0A087HCM1_ARAAL</name>
<accession>A0A087HCM1</accession>
<dbReference type="OrthoDB" id="1113759at2759"/>
<feature type="chain" id="PRO_5001823041" description="Glycine-rich protein" evidence="2">
    <location>
        <begin position="20"/>
        <end position="124"/>
    </location>
</feature>
<evidence type="ECO:0000313" key="4">
    <source>
        <dbReference type="Proteomes" id="UP000029120"/>
    </source>
</evidence>
<dbReference type="Proteomes" id="UP000029120">
    <property type="component" value="Chromosome 3"/>
</dbReference>
<feature type="region of interest" description="Disordered" evidence="1">
    <location>
        <begin position="71"/>
        <end position="124"/>
    </location>
</feature>
<evidence type="ECO:0000313" key="3">
    <source>
        <dbReference type="EMBL" id="KFK39873.1"/>
    </source>
</evidence>
<evidence type="ECO:0008006" key="5">
    <source>
        <dbReference type="Google" id="ProtNLM"/>
    </source>
</evidence>
<evidence type="ECO:0000256" key="1">
    <source>
        <dbReference type="SAM" id="MobiDB-lite"/>
    </source>
</evidence>
<dbReference type="EMBL" id="CM002871">
    <property type="protein sequence ID" value="KFK39873.1"/>
    <property type="molecule type" value="Genomic_DNA"/>
</dbReference>
<proteinExistence type="predicted"/>
<dbReference type="AlphaFoldDB" id="A0A087HCM1"/>
<protein>
    <recommendedName>
        <fullName evidence="5">Glycine-rich protein</fullName>
    </recommendedName>
</protein>
<keyword evidence="2" id="KW-0732">Signal</keyword>
<sequence>MNSRAFIVWSSVLLAAVFAVTVVASVDDTKQADLSQIENLKSSCKYGNCAHAGEIPFVEADNAKYELDQGKDGFDDLIGGKEDESKHSQGGQKGGGSGQGGQKGGGGGQRGQKGGGGGQGGRGG</sequence>
<feature type="compositionally biased region" description="Basic and acidic residues" evidence="1">
    <location>
        <begin position="71"/>
        <end position="87"/>
    </location>
</feature>
<organism evidence="3 4">
    <name type="scientific">Arabis alpina</name>
    <name type="common">Alpine rock-cress</name>
    <dbReference type="NCBI Taxonomy" id="50452"/>
    <lineage>
        <taxon>Eukaryota</taxon>
        <taxon>Viridiplantae</taxon>
        <taxon>Streptophyta</taxon>
        <taxon>Embryophyta</taxon>
        <taxon>Tracheophyta</taxon>
        <taxon>Spermatophyta</taxon>
        <taxon>Magnoliopsida</taxon>
        <taxon>eudicotyledons</taxon>
        <taxon>Gunneridae</taxon>
        <taxon>Pentapetalae</taxon>
        <taxon>rosids</taxon>
        <taxon>malvids</taxon>
        <taxon>Brassicales</taxon>
        <taxon>Brassicaceae</taxon>
        <taxon>Arabideae</taxon>
        <taxon>Arabis</taxon>
    </lineage>
</organism>
<feature type="non-terminal residue" evidence="3">
    <location>
        <position position="124"/>
    </location>
</feature>
<gene>
    <name evidence="3" type="ordered locus">AALP_Aa3g299500</name>
</gene>
<keyword evidence="4" id="KW-1185">Reference proteome</keyword>
<feature type="signal peptide" evidence="2">
    <location>
        <begin position="1"/>
        <end position="19"/>
    </location>
</feature>
<reference evidence="4" key="1">
    <citation type="journal article" date="2015" name="Nat. Plants">
        <title>Genome expansion of Arabis alpina linked with retrotransposition and reduced symmetric DNA methylation.</title>
        <authorList>
            <person name="Willing E.M."/>
            <person name="Rawat V."/>
            <person name="Mandakova T."/>
            <person name="Maumus F."/>
            <person name="James G.V."/>
            <person name="Nordstroem K.J."/>
            <person name="Becker C."/>
            <person name="Warthmann N."/>
            <person name="Chica C."/>
            <person name="Szarzynska B."/>
            <person name="Zytnicki M."/>
            <person name="Albani M.C."/>
            <person name="Kiefer C."/>
            <person name="Bergonzi S."/>
            <person name="Castaings L."/>
            <person name="Mateos J.L."/>
            <person name="Berns M.C."/>
            <person name="Bujdoso N."/>
            <person name="Piofczyk T."/>
            <person name="de Lorenzo L."/>
            <person name="Barrero-Sicilia C."/>
            <person name="Mateos I."/>
            <person name="Piednoel M."/>
            <person name="Hagmann J."/>
            <person name="Chen-Min-Tao R."/>
            <person name="Iglesias-Fernandez R."/>
            <person name="Schuster S.C."/>
            <person name="Alonso-Blanco C."/>
            <person name="Roudier F."/>
            <person name="Carbonero P."/>
            <person name="Paz-Ares J."/>
            <person name="Davis S.J."/>
            <person name="Pecinka A."/>
            <person name="Quesneville H."/>
            <person name="Colot V."/>
            <person name="Lysak M.A."/>
            <person name="Weigel D."/>
            <person name="Coupland G."/>
            <person name="Schneeberger K."/>
        </authorList>
    </citation>
    <scope>NUCLEOTIDE SEQUENCE [LARGE SCALE GENOMIC DNA]</scope>
    <source>
        <strain evidence="4">cv. Pajares</strain>
    </source>
</reference>